<dbReference type="Proteomes" id="UP001190700">
    <property type="component" value="Unassembled WGS sequence"/>
</dbReference>
<comment type="caution">
    <text evidence="3">The sequence shown here is derived from an EMBL/GenBank/DDBJ whole genome shotgun (WGS) entry which is preliminary data.</text>
</comment>
<feature type="domain" description="Cyclic nucleotide-binding" evidence="2">
    <location>
        <begin position="124"/>
        <end position="202"/>
    </location>
</feature>
<gene>
    <name evidence="3" type="ORF">CYMTET_54502</name>
</gene>
<dbReference type="CDD" id="cd00038">
    <property type="entry name" value="CAP_ED"/>
    <property type="match status" value="1"/>
</dbReference>
<accession>A0AAE0ENN1</accession>
<feature type="compositionally biased region" description="Low complexity" evidence="1">
    <location>
        <begin position="366"/>
        <end position="383"/>
    </location>
</feature>
<dbReference type="CDD" id="cd22249">
    <property type="entry name" value="UDM1_RNF168_RNF169-like"/>
    <property type="match status" value="1"/>
</dbReference>
<dbReference type="PROSITE" id="PS50042">
    <property type="entry name" value="CNMP_BINDING_3"/>
    <property type="match status" value="1"/>
</dbReference>
<dbReference type="InterPro" id="IPR014710">
    <property type="entry name" value="RmlC-like_jellyroll"/>
</dbReference>
<dbReference type="Gene3D" id="2.60.120.10">
    <property type="entry name" value="Jelly Rolls"/>
    <property type="match status" value="1"/>
</dbReference>
<protein>
    <recommendedName>
        <fullName evidence="2">Cyclic nucleotide-binding domain-containing protein</fullName>
    </recommendedName>
</protein>
<dbReference type="InterPro" id="IPR018490">
    <property type="entry name" value="cNMP-bd_dom_sf"/>
</dbReference>
<organism evidence="3 4">
    <name type="scientific">Cymbomonas tetramitiformis</name>
    <dbReference type="NCBI Taxonomy" id="36881"/>
    <lineage>
        <taxon>Eukaryota</taxon>
        <taxon>Viridiplantae</taxon>
        <taxon>Chlorophyta</taxon>
        <taxon>Pyramimonadophyceae</taxon>
        <taxon>Pyramimonadales</taxon>
        <taxon>Pyramimonadaceae</taxon>
        <taxon>Cymbomonas</taxon>
    </lineage>
</organism>
<dbReference type="EMBL" id="LGRX02035329">
    <property type="protein sequence ID" value="KAK3235283.1"/>
    <property type="molecule type" value="Genomic_DNA"/>
</dbReference>
<name>A0AAE0ENN1_9CHLO</name>
<feature type="region of interest" description="Disordered" evidence="1">
    <location>
        <begin position="446"/>
        <end position="542"/>
    </location>
</feature>
<feature type="compositionally biased region" description="Polar residues" evidence="1">
    <location>
        <begin position="492"/>
        <end position="501"/>
    </location>
</feature>
<evidence type="ECO:0000256" key="1">
    <source>
        <dbReference type="SAM" id="MobiDB-lite"/>
    </source>
</evidence>
<feature type="compositionally biased region" description="Low complexity" evidence="1">
    <location>
        <begin position="502"/>
        <end position="521"/>
    </location>
</feature>
<dbReference type="AlphaFoldDB" id="A0AAE0ENN1"/>
<proteinExistence type="predicted"/>
<feature type="region of interest" description="Disordered" evidence="1">
    <location>
        <begin position="365"/>
        <end position="391"/>
    </location>
</feature>
<dbReference type="InterPro" id="IPR000595">
    <property type="entry name" value="cNMP-bd_dom"/>
</dbReference>
<keyword evidence="4" id="KW-1185">Reference proteome</keyword>
<sequence>MLTGSREPVLNFEVFTKMIEGCLPPETSYQLKKGVKVTTMHMGSHFGEDSIQTGMQSNGLQIVAFSPEPSVFLTLSRYAFQTVVELGYRGFLNTNIGMLKRTALFSTLTESHLTTLACGDRERYSKGSHLFREGDVASSVYIVCAGEALLWTSSQPPEDPSADSKVNVEQKWKEAAKVTNSAGSGQIGSLCEATMHLLRRTSRLTQAPKSRATRSEIAVISAGGYCGVSSLRRPEKGPLPRHSHTAEVMSEYCQVIRLEYEDIVMDMTKRQRLALQAEIKAPQEEHYQERRSRLAQAVIALPSQEEETRIHRQDELDAASAELAAQVEKARAFEGIPQRKVAAPRRAMGELPSPEDTIVKHVNTNPSRASASRPHSPHATSSPGGKGHASTAPAIVQDPVQIGKMQAQGCQISGTMDIKTIMAHLDLPGVEDVKRWLGSYRHQLGLPQAGGASPQDGQSLDDGSAPSTPPSKQFGERAATARAPYRGLMPSKLSTSVKTYRSPTSPSSPSSMGSPSSPCSPTWSVAGWAPPKSAPPSQAPTPADRSIAVAAANSVYSSSSVFGQMPGLIRTWRSPNAARPTSSATPHNMFAAPQRSLSMAHLEEYKL</sequence>
<evidence type="ECO:0000313" key="4">
    <source>
        <dbReference type="Proteomes" id="UP001190700"/>
    </source>
</evidence>
<feature type="region of interest" description="Disordered" evidence="1">
    <location>
        <begin position="341"/>
        <end position="360"/>
    </location>
</feature>
<evidence type="ECO:0000313" key="3">
    <source>
        <dbReference type="EMBL" id="KAK3235283.1"/>
    </source>
</evidence>
<dbReference type="SUPFAM" id="SSF51206">
    <property type="entry name" value="cAMP-binding domain-like"/>
    <property type="match status" value="1"/>
</dbReference>
<evidence type="ECO:0000259" key="2">
    <source>
        <dbReference type="PROSITE" id="PS50042"/>
    </source>
</evidence>
<dbReference type="SMART" id="SM00100">
    <property type="entry name" value="cNMP"/>
    <property type="match status" value="1"/>
</dbReference>
<reference evidence="3 4" key="1">
    <citation type="journal article" date="2015" name="Genome Biol. Evol.">
        <title>Comparative Genomics of a Bacterivorous Green Alga Reveals Evolutionary Causalities and Consequences of Phago-Mixotrophic Mode of Nutrition.</title>
        <authorList>
            <person name="Burns J.A."/>
            <person name="Paasch A."/>
            <person name="Narechania A."/>
            <person name="Kim E."/>
        </authorList>
    </citation>
    <scope>NUCLEOTIDE SEQUENCE [LARGE SCALE GENOMIC DNA]</scope>
    <source>
        <strain evidence="3 4">PLY_AMNH</strain>
    </source>
</reference>